<feature type="domain" description="Thiamine phosphate synthase/TenI" evidence="3">
    <location>
        <begin position="5"/>
        <end position="201"/>
    </location>
</feature>
<comment type="caution">
    <text evidence="4">The sequence shown here is derived from an EMBL/GenBank/DDBJ whole genome shotgun (WGS) entry which is preliminary data.</text>
</comment>
<dbReference type="CDD" id="cd00564">
    <property type="entry name" value="TMP_TenI"/>
    <property type="match status" value="1"/>
</dbReference>
<dbReference type="Gene3D" id="3.20.20.70">
    <property type="entry name" value="Aldolase class I"/>
    <property type="match status" value="1"/>
</dbReference>
<name>A0ABR2WLB7_9FUNG</name>
<protein>
    <recommendedName>
        <fullName evidence="3">Thiamine phosphate synthase/TenI domain-containing protein</fullName>
    </recommendedName>
</protein>
<sequence length="211" mass="22916">MLPPIYIITDNVTDPLTFESNIDACLGHSSAFIQIRLKSLSVKDYSCYLSSACQLAGPNAHRLLLNTGAFACLADALSTCLDSSAGGVHLVSKDLMSSDTKEVLNQFKQQWTKPYPPIIAASCHSKEQLKRAQLLDLNFVVVSPVLPSITCPSDNYLGWDGFHDIITEADNLPVYALGGLDGSHLATSRKYGAQGIAAINAFWNKHNFITQ</sequence>
<accession>A0ABR2WLB7</accession>
<evidence type="ECO:0000256" key="2">
    <source>
        <dbReference type="ARBA" id="ARBA00022977"/>
    </source>
</evidence>
<comment type="pathway">
    <text evidence="1">Cofactor biosynthesis; thiamine diphosphate biosynthesis.</text>
</comment>
<dbReference type="PANTHER" id="PTHR20857:SF23">
    <property type="entry name" value="THIAMINE BIOSYNTHETIC BIFUNCTIONAL ENZYME"/>
    <property type="match status" value="1"/>
</dbReference>
<gene>
    <name evidence="4" type="ORF">K7432_012160</name>
</gene>
<dbReference type="Pfam" id="PF02581">
    <property type="entry name" value="TMP-TENI"/>
    <property type="match status" value="1"/>
</dbReference>
<evidence type="ECO:0000256" key="1">
    <source>
        <dbReference type="ARBA" id="ARBA00004948"/>
    </source>
</evidence>
<evidence type="ECO:0000259" key="3">
    <source>
        <dbReference type="Pfam" id="PF02581"/>
    </source>
</evidence>
<dbReference type="Proteomes" id="UP001479436">
    <property type="component" value="Unassembled WGS sequence"/>
</dbReference>
<keyword evidence="5" id="KW-1185">Reference proteome</keyword>
<dbReference type="SUPFAM" id="SSF51391">
    <property type="entry name" value="Thiamin phosphate synthase"/>
    <property type="match status" value="1"/>
</dbReference>
<dbReference type="EMBL" id="JASJQH010001022">
    <property type="protein sequence ID" value="KAK9762269.1"/>
    <property type="molecule type" value="Genomic_DNA"/>
</dbReference>
<dbReference type="PANTHER" id="PTHR20857">
    <property type="entry name" value="THIAMINE-PHOSPHATE PYROPHOSPHORYLASE"/>
    <property type="match status" value="1"/>
</dbReference>
<dbReference type="InterPro" id="IPR036206">
    <property type="entry name" value="ThiamineP_synth_sf"/>
</dbReference>
<evidence type="ECO:0000313" key="5">
    <source>
        <dbReference type="Proteomes" id="UP001479436"/>
    </source>
</evidence>
<proteinExistence type="predicted"/>
<dbReference type="InterPro" id="IPR013785">
    <property type="entry name" value="Aldolase_TIM"/>
</dbReference>
<evidence type="ECO:0000313" key="4">
    <source>
        <dbReference type="EMBL" id="KAK9762269.1"/>
    </source>
</evidence>
<reference evidence="4 5" key="1">
    <citation type="submission" date="2023-04" db="EMBL/GenBank/DDBJ databases">
        <title>Genome of Basidiobolus ranarum AG-B5.</title>
        <authorList>
            <person name="Stajich J.E."/>
            <person name="Carter-House D."/>
            <person name="Gryganskyi A."/>
        </authorList>
    </citation>
    <scope>NUCLEOTIDE SEQUENCE [LARGE SCALE GENOMIC DNA]</scope>
    <source>
        <strain evidence="4 5">AG-B5</strain>
    </source>
</reference>
<organism evidence="4 5">
    <name type="scientific">Basidiobolus ranarum</name>
    <dbReference type="NCBI Taxonomy" id="34480"/>
    <lineage>
        <taxon>Eukaryota</taxon>
        <taxon>Fungi</taxon>
        <taxon>Fungi incertae sedis</taxon>
        <taxon>Zoopagomycota</taxon>
        <taxon>Entomophthoromycotina</taxon>
        <taxon>Basidiobolomycetes</taxon>
        <taxon>Basidiobolales</taxon>
        <taxon>Basidiobolaceae</taxon>
        <taxon>Basidiobolus</taxon>
    </lineage>
</organism>
<keyword evidence="2" id="KW-0784">Thiamine biosynthesis</keyword>
<dbReference type="InterPro" id="IPR022998">
    <property type="entry name" value="ThiamineP_synth_TenI"/>
</dbReference>